<gene>
    <name evidence="1" type="ORF">MLD38_012812</name>
</gene>
<organism evidence="1 2">
    <name type="scientific">Melastoma candidum</name>
    <dbReference type="NCBI Taxonomy" id="119954"/>
    <lineage>
        <taxon>Eukaryota</taxon>
        <taxon>Viridiplantae</taxon>
        <taxon>Streptophyta</taxon>
        <taxon>Embryophyta</taxon>
        <taxon>Tracheophyta</taxon>
        <taxon>Spermatophyta</taxon>
        <taxon>Magnoliopsida</taxon>
        <taxon>eudicotyledons</taxon>
        <taxon>Gunneridae</taxon>
        <taxon>Pentapetalae</taxon>
        <taxon>rosids</taxon>
        <taxon>malvids</taxon>
        <taxon>Myrtales</taxon>
        <taxon>Melastomataceae</taxon>
        <taxon>Melastomatoideae</taxon>
        <taxon>Melastomateae</taxon>
        <taxon>Melastoma</taxon>
    </lineage>
</organism>
<evidence type="ECO:0000313" key="2">
    <source>
        <dbReference type="Proteomes" id="UP001057402"/>
    </source>
</evidence>
<sequence length="939" mass="104045">MDSRATGKEWHSFGKRGRKRPRSYEMGGAWLLLVSFISCGSLSVGFANNVTSRPAVVNIGALFTLDSTIGRVAKIAIEEAVKDVNANSSVLPGTKMAVRMADSNCSGFVGIVQVLEFMKTDLVAIIGPQSSEVAHIVSFVANELQVPMLSFAATDPTLSSLEFPYFIRTTQSDLYQMSAVAEIVEYYGWKEVTAIYLDDDYGRNGISALDDKLAERRLRISYKVGIRPGTVSRADIMDILVKVTMMESRVVVVHTNPESGFQVFSVAQYLGMMGNGFVWIATDWLASVLDSSSPTPSEKMDVLQGVLVLRQHTADSDRKRAFSSRWNKLTGGGSLSLNSYGFYAYDTVWLIALALDTFFNQSGVISFTNDSRIDSVQGSRLQLDALSIFNDGPLLLKSMLDTQFTGLTGPFEFNLDRSLLYPAFDVINVLGTGFRRIGYWSNYSGLSTMAPELLYPKPPNQSTASQKLYSMIWPGETSSKPRGWVFPNNGNKLRVGVPDRVSFRQFVSKVRGTDNMFQGFCIDVFMAALNLLPYPVPIEFVPFGNGIENPSYTGLINLINAGVLDAAVGDIAIVTNRTKIVDFTQPYAASGLVVVAPFRKKDSGAWAFLRPFTSQMWAVTAVFFLFIGLVIWILEHRINDEFRGPPREQITTILWFSFSTLFFAHRENTVSTLGRAVLIIWLFVVLIINSSYTASLTSILTVQQLSSPIKGIESLRTGDDPIGYQVGSFSEHYLTEELGISRSRLIPLGSPDAYAHALQMGPGNGGVSVIVDELPYMELFLSTQCTYRVVGREFTKGGWGFAFPRDSPLAIDLSTAILSLSENGDLQRIHDKWLKQTSCSSDTSEIDSNRLHLKSFWGLFLICGIACFLALLVYLVQIIRQVHHSVQNEDTIEGSSGSIHTRRLQRFLSVIDQKKDHLEKHKRRKAEESLKSQHSAATV</sequence>
<accession>A0ACB9R844</accession>
<dbReference type="EMBL" id="CM042883">
    <property type="protein sequence ID" value="KAI4374870.1"/>
    <property type="molecule type" value="Genomic_DNA"/>
</dbReference>
<comment type="caution">
    <text evidence="1">The sequence shown here is derived from an EMBL/GenBank/DDBJ whole genome shotgun (WGS) entry which is preliminary data.</text>
</comment>
<reference evidence="2" key="1">
    <citation type="journal article" date="2023" name="Front. Plant Sci.">
        <title>Chromosomal-level genome assembly of Melastoma candidum provides insights into trichome evolution.</title>
        <authorList>
            <person name="Zhong Y."/>
            <person name="Wu W."/>
            <person name="Sun C."/>
            <person name="Zou P."/>
            <person name="Liu Y."/>
            <person name="Dai S."/>
            <person name="Zhou R."/>
        </authorList>
    </citation>
    <scope>NUCLEOTIDE SEQUENCE [LARGE SCALE GENOMIC DNA]</scope>
</reference>
<proteinExistence type="predicted"/>
<name>A0ACB9R844_9MYRT</name>
<dbReference type="Proteomes" id="UP001057402">
    <property type="component" value="Chromosome 4"/>
</dbReference>
<protein>
    <submittedName>
        <fullName evidence="1">Uncharacterized protein</fullName>
    </submittedName>
</protein>
<evidence type="ECO:0000313" key="1">
    <source>
        <dbReference type="EMBL" id="KAI4374870.1"/>
    </source>
</evidence>
<keyword evidence="2" id="KW-1185">Reference proteome</keyword>